<feature type="non-terminal residue" evidence="3">
    <location>
        <position position="1"/>
    </location>
</feature>
<dbReference type="PROSITE" id="PS50035">
    <property type="entry name" value="PLD"/>
    <property type="match status" value="2"/>
</dbReference>
<comment type="caution">
    <text evidence="3">The sequence shown here is derived from an EMBL/GenBank/DDBJ whole genome shotgun (WGS) entry which is preliminary data.</text>
</comment>
<organism evidence="3 4">
    <name type="scientific">Elysia crispata</name>
    <name type="common">lettuce slug</name>
    <dbReference type="NCBI Taxonomy" id="231223"/>
    <lineage>
        <taxon>Eukaryota</taxon>
        <taxon>Metazoa</taxon>
        <taxon>Spiralia</taxon>
        <taxon>Lophotrochozoa</taxon>
        <taxon>Mollusca</taxon>
        <taxon>Gastropoda</taxon>
        <taxon>Heterobranchia</taxon>
        <taxon>Euthyneura</taxon>
        <taxon>Panpulmonata</taxon>
        <taxon>Sacoglossa</taxon>
        <taxon>Placobranchoidea</taxon>
        <taxon>Plakobranchidae</taxon>
        <taxon>Elysia</taxon>
    </lineage>
</organism>
<dbReference type="InterPro" id="IPR001736">
    <property type="entry name" value="PLipase_D/transphosphatidylase"/>
</dbReference>
<comment type="similarity">
    <text evidence="1">Belongs to the phospholipase D family.</text>
</comment>
<dbReference type="GO" id="GO:0003824">
    <property type="term" value="F:catalytic activity"/>
    <property type="evidence" value="ECO:0007669"/>
    <property type="project" value="InterPro"/>
</dbReference>
<dbReference type="EMBL" id="JAWDGP010007852">
    <property type="protein sequence ID" value="KAK3702797.1"/>
    <property type="molecule type" value="Genomic_DNA"/>
</dbReference>
<dbReference type="SUPFAM" id="SSF56024">
    <property type="entry name" value="Phospholipase D/nuclease"/>
    <property type="match status" value="2"/>
</dbReference>
<feature type="domain" description="PLD phosphodiesterase" evidence="2">
    <location>
        <begin position="266"/>
        <end position="292"/>
    </location>
</feature>
<dbReference type="Gene3D" id="3.30.870.10">
    <property type="entry name" value="Endonuclease Chain A"/>
    <property type="match status" value="2"/>
</dbReference>
<proteinExistence type="inferred from homology"/>
<dbReference type="AlphaFoldDB" id="A0AAE0XQG1"/>
<evidence type="ECO:0000259" key="2">
    <source>
        <dbReference type="PROSITE" id="PS50035"/>
    </source>
</evidence>
<dbReference type="InterPro" id="IPR050874">
    <property type="entry name" value="Diverse_PLD-related"/>
</dbReference>
<protein>
    <recommendedName>
        <fullName evidence="2">PLD phosphodiesterase domain-containing protein</fullName>
    </recommendedName>
</protein>
<dbReference type="CDD" id="cd09107">
    <property type="entry name" value="PLDc_vPLD3_4_5_like_2"/>
    <property type="match status" value="1"/>
</dbReference>
<reference evidence="3" key="1">
    <citation type="journal article" date="2023" name="G3 (Bethesda)">
        <title>A reference genome for the long-term kleptoplast-retaining sea slug Elysia crispata morphotype clarki.</title>
        <authorList>
            <person name="Eastman K.E."/>
            <person name="Pendleton A.L."/>
            <person name="Shaikh M.A."/>
            <person name="Suttiyut T."/>
            <person name="Ogas R."/>
            <person name="Tomko P."/>
            <person name="Gavelis G."/>
            <person name="Widhalm J.R."/>
            <person name="Wisecaver J.H."/>
        </authorList>
    </citation>
    <scope>NUCLEOTIDE SEQUENCE</scope>
    <source>
        <strain evidence="3">ECLA1</strain>
    </source>
</reference>
<evidence type="ECO:0000313" key="4">
    <source>
        <dbReference type="Proteomes" id="UP001283361"/>
    </source>
</evidence>
<dbReference type="PANTHER" id="PTHR10185:SF17">
    <property type="entry name" value="GM01519P-RELATED"/>
    <property type="match status" value="1"/>
</dbReference>
<sequence length="336" mass="38470">GEDILRQLYTLAKDGSISLKIVQNNTNKDTTLLESVGAEVRTPDFERLMHGGILHTKMWVADNAHVYIGSGNFDWRSYTQVKETGVLIEDCPCLGEDAAKIFEVYWYLGKPDSHIPQHWPANLSTSINMSNPTMINYNGTKGEVYISSSPPPLCTTGRSQDIDAIINVIRSAKKFIYISVMDYLPQILYTEPIVYWPIIDEELRRVAFNSGVKVYLLASHWKHTLVDMYAFLRSLDELHTTKHHKIDIHVKLFTVPANASQEKIPFARVNHSKYMVTDQHAYIGTSNWSGDYFKYTGGVGFILRQADEKASNLRQQLVQLFLRDWNSVYARYVYSF</sequence>
<dbReference type="Pfam" id="PF00614">
    <property type="entry name" value="PLDc"/>
    <property type="match status" value="1"/>
</dbReference>
<feature type="domain" description="PLD phosphodiesterase" evidence="2">
    <location>
        <begin position="50"/>
        <end position="77"/>
    </location>
</feature>
<dbReference type="Proteomes" id="UP001283361">
    <property type="component" value="Unassembled WGS sequence"/>
</dbReference>
<evidence type="ECO:0000313" key="3">
    <source>
        <dbReference type="EMBL" id="KAK3702797.1"/>
    </source>
</evidence>
<dbReference type="SMART" id="SM00155">
    <property type="entry name" value="PLDc"/>
    <property type="match status" value="2"/>
</dbReference>
<accession>A0AAE0XQG1</accession>
<dbReference type="InterPro" id="IPR032803">
    <property type="entry name" value="PLDc_3"/>
</dbReference>
<gene>
    <name evidence="3" type="ORF">RRG08_042780</name>
</gene>
<name>A0AAE0XQG1_9GAST</name>
<dbReference type="PANTHER" id="PTHR10185">
    <property type="entry name" value="PHOSPHOLIPASE D - RELATED"/>
    <property type="match status" value="1"/>
</dbReference>
<evidence type="ECO:0000256" key="1">
    <source>
        <dbReference type="ARBA" id="ARBA00008664"/>
    </source>
</evidence>
<dbReference type="Pfam" id="PF13918">
    <property type="entry name" value="PLDc_3"/>
    <property type="match status" value="1"/>
</dbReference>
<keyword evidence="4" id="KW-1185">Reference proteome</keyword>